<organism evidence="2 3">
    <name type="scientific">Mycobacterium gordonae</name>
    <dbReference type="NCBI Taxonomy" id="1778"/>
    <lineage>
        <taxon>Bacteria</taxon>
        <taxon>Bacillati</taxon>
        <taxon>Actinomycetota</taxon>
        <taxon>Actinomycetes</taxon>
        <taxon>Mycobacteriales</taxon>
        <taxon>Mycobacteriaceae</taxon>
        <taxon>Mycobacterium</taxon>
    </lineage>
</organism>
<dbReference type="Pfam" id="PF05443">
    <property type="entry name" value="ROS_MUCR"/>
    <property type="match status" value="1"/>
</dbReference>
<dbReference type="GO" id="GO:0006355">
    <property type="term" value="P:regulation of DNA-templated transcription"/>
    <property type="evidence" value="ECO:0007669"/>
    <property type="project" value="InterPro"/>
</dbReference>
<reference evidence="2 3" key="1">
    <citation type="submission" date="2016-01" db="EMBL/GenBank/DDBJ databases">
        <title>The new phylogeny of the genus Mycobacterium.</title>
        <authorList>
            <person name="Tarcisio F."/>
            <person name="Conor M."/>
            <person name="Antonella G."/>
            <person name="Elisabetta G."/>
            <person name="Giulia F.S."/>
            <person name="Sara T."/>
            <person name="Anna F."/>
            <person name="Clotilde B."/>
            <person name="Roberto B."/>
            <person name="Veronica D.S."/>
            <person name="Fabio R."/>
            <person name="Monica P."/>
            <person name="Olivier J."/>
            <person name="Enrico T."/>
            <person name="Nicola S."/>
        </authorList>
    </citation>
    <scope>NUCLEOTIDE SEQUENCE [LARGE SCALE GENOMIC DNA]</scope>
    <source>
        <strain evidence="2 3">DSM 44160</strain>
    </source>
</reference>
<dbReference type="EMBL" id="LQOY01000183">
    <property type="protein sequence ID" value="ORV75014.1"/>
    <property type="molecule type" value="Genomic_DNA"/>
</dbReference>
<dbReference type="InterPro" id="IPR008807">
    <property type="entry name" value="ROS_MUCR"/>
</dbReference>
<dbReference type="GO" id="GO:0003677">
    <property type="term" value="F:DNA binding"/>
    <property type="evidence" value="ECO:0007669"/>
    <property type="project" value="InterPro"/>
</dbReference>
<evidence type="ECO:0008006" key="4">
    <source>
        <dbReference type="Google" id="ProtNLM"/>
    </source>
</evidence>
<gene>
    <name evidence="2" type="ORF">AWC08_00735</name>
</gene>
<name>A0A1X1VYP9_MYCGO</name>
<comment type="caution">
    <text evidence="2">The sequence shown here is derived from an EMBL/GenBank/DDBJ whole genome shotgun (WGS) entry which is preliminary data.</text>
</comment>
<evidence type="ECO:0000313" key="3">
    <source>
        <dbReference type="Proteomes" id="UP000193928"/>
    </source>
</evidence>
<dbReference type="InterPro" id="IPR041920">
    <property type="entry name" value="ROS/MUCR_sf"/>
</dbReference>
<sequence>MVSYSDFYDGRAIFVRIGGPDGFGSYGQLTVTTDGRLLCHECGGTYLHLATHLTRSHGVTAERYRVTHGLLLTMPLVAASVSHRMARSWEANREQNLEALARHRDPLRARESARPVSQWTAATRAARVKRLAEQRGRALTEAEKQELGGDLPITEWCRRVRGLLAGDPTLSVASISRSFDMSASWAYRRLHRYPQQGDEQCR</sequence>
<evidence type="ECO:0000256" key="1">
    <source>
        <dbReference type="ARBA" id="ARBA00007031"/>
    </source>
</evidence>
<dbReference type="AlphaFoldDB" id="A0A1X1VYP9"/>
<dbReference type="RefSeq" id="WP_069435396.1">
    <property type="nucleotide sequence ID" value="NZ_JACKSU010000044.1"/>
</dbReference>
<proteinExistence type="inferred from homology"/>
<comment type="similarity">
    <text evidence="1">Belongs to the ros/MucR family.</text>
</comment>
<accession>A0A1X1VYP9</accession>
<dbReference type="Gene3D" id="1.10.10.1550">
    <property type="entry name" value="ROS/MUCR transcriptional regulator protein"/>
    <property type="match status" value="1"/>
</dbReference>
<keyword evidence="3" id="KW-1185">Reference proteome</keyword>
<protein>
    <recommendedName>
        <fullName evidence="4">MucR family transcriptional regulator</fullName>
    </recommendedName>
</protein>
<evidence type="ECO:0000313" key="2">
    <source>
        <dbReference type="EMBL" id="ORV75014.1"/>
    </source>
</evidence>
<dbReference type="GO" id="GO:0008270">
    <property type="term" value="F:zinc ion binding"/>
    <property type="evidence" value="ECO:0007669"/>
    <property type="project" value="InterPro"/>
</dbReference>
<dbReference type="Proteomes" id="UP000193928">
    <property type="component" value="Unassembled WGS sequence"/>
</dbReference>